<dbReference type="Gene3D" id="3.60.10.10">
    <property type="entry name" value="Endonuclease/exonuclease/phosphatase"/>
    <property type="match status" value="1"/>
</dbReference>
<protein>
    <submittedName>
        <fullName evidence="3">Endonuclease/exonuclease/phosphatase family metal-dependent hydrolase</fullName>
    </submittedName>
</protein>
<dbReference type="InterPro" id="IPR051916">
    <property type="entry name" value="GPI-anchor_lipid_remodeler"/>
</dbReference>
<dbReference type="OrthoDB" id="155529at2"/>
<dbReference type="SUPFAM" id="SSF56219">
    <property type="entry name" value="DNase I-like"/>
    <property type="match status" value="1"/>
</dbReference>
<evidence type="ECO:0000259" key="2">
    <source>
        <dbReference type="Pfam" id="PF03372"/>
    </source>
</evidence>
<evidence type="ECO:0000256" key="1">
    <source>
        <dbReference type="SAM" id="SignalP"/>
    </source>
</evidence>
<feature type="domain" description="Endonuclease/exonuclease/phosphatase" evidence="2">
    <location>
        <begin position="57"/>
        <end position="284"/>
    </location>
</feature>
<sequence>MTKNPARPAHPRTVAAALAASALLLATSVPAAADGPHSDGQGPHQGRHAADRTITVASFNIHHGADMDDALDLERIAADIESWDVDVIGLQEVDRHWGERSAFEDQAAELAEMLGMDHCYAANLDRDPAEPEQERRQYGTAILSAHPLEDCRNTPLPNHEGGEQRGLAQADLTVRGSDVTVYNTHLTHRGEWSEHRIMQFEAVNEIVAASDRPGILVGDLNAAPDSSEYGTFTTLFDDVWAEVGTGDGFTYDPGNPTRRIDYILATPDIAPVSAEVPEVYSSDHFPVVAELTLPHPSGKTNESSESND</sequence>
<evidence type="ECO:0000313" key="4">
    <source>
        <dbReference type="Proteomes" id="UP000256727"/>
    </source>
</evidence>
<dbReference type="GO" id="GO:0016020">
    <property type="term" value="C:membrane"/>
    <property type="evidence" value="ECO:0007669"/>
    <property type="project" value="GOC"/>
</dbReference>
<dbReference type="Proteomes" id="UP000256727">
    <property type="component" value="Unassembled WGS sequence"/>
</dbReference>
<accession>A0A3D9LCB7</accession>
<gene>
    <name evidence="3" type="ORF">C8E99_1322</name>
</gene>
<keyword evidence="3" id="KW-0255">Endonuclease</keyword>
<dbReference type="AlphaFoldDB" id="A0A3D9LCB7"/>
<reference evidence="3 4" key="1">
    <citation type="submission" date="2018-07" db="EMBL/GenBank/DDBJ databases">
        <title>Sequencing the genomes of 1000 actinobacteria strains.</title>
        <authorList>
            <person name="Klenk H.-P."/>
        </authorList>
    </citation>
    <scope>NUCLEOTIDE SEQUENCE [LARGE SCALE GENOMIC DNA]</scope>
    <source>
        <strain evidence="3 4">DSM 14442</strain>
    </source>
</reference>
<dbReference type="GO" id="GO:0004527">
    <property type="term" value="F:exonuclease activity"/>
    <property type="evidence" value="ECO:0007669"/>
    <property type="project" value="UniProtKB-KW"/>
</dbReference>
<dbReference type="PANTHER" id="PTHR14859">
    <property type="entry name" value="CALCOFLUOR WHITE HYPERSENSITIVE PROTEIN PRECURSOR"/>
    <property type="match status" value="1"/>
</dbReference>
<dbReference type="Pfam" id="PF03372">
    <property type="entry name" value="Exo_endo_phos"/>
    <property type="match status" value="1"/>
</dbReference>
<comment type="caution">
    <text evidence="3">The sequence shown here is derived from an EMBL/GenBank/DDBJ whole genome shotgun (WGS) entry which is preliminary data.</text>
</comment>
<dbReference type="GO" id="GO:0006506">
    <property type="term" value="P:GPI anchor biosynthetic process"/>
    <property type="evidence" value="ECO:0007669"/>
    <property type="project" value="TreeGrafter"/>
</dbReference>
<keyword evidence="3" id="KW-0540">Nuclease</keyword>
<dbReference type="InterPro" id="IPR005135">
    <property type="entry name" value="Endo/exonuclease/phosphatase"/>
</dbReference>
<dbReference type="EMBL" id="QREH01000001">
    <property type="protein sequence ID" value="REE03510.1"/>
    <property type="molecule type" value="Genomic_DNA"/>
</dbReference>
<dbReference type="RefSeq" id="WP_115931613.1">
    <property type="nucleotide sequence ID" value="NZ_QREH01000001.1"/>
</dbReference>
<dbReference type="GO" id="GO:0004519">
    <property type="term" value="F:endonuclease activity"/>
    <property type="evidence" value="ECO:0007669"/>
    <property type="project" value="UniProtKB-KW"/>
</dbReference>
<feature type="signal peptide" evidence="1">
    <location>
        <begin position="1"/>
        <end position="33"/>
    </location>
</feature>
<feature type="chain" id="PRO_5017580972" evidence="1">
    <location>
        <begin position="34"/>
        <end position="308"/>
    </location>
</feature>
<dbReference type="InterPro" id="IPR036691">
    <property type="entry name" value="Endo/exonu/phosph_ase_sf"/>
</dbReference>
<keyword evidence="4" id="KW-1185">Reference proteome</keyword>
<keyword evidence="1" id="KW-0732">Signal</keyword>
<keyword evidence="3" id="KW-0269">Exonuclease</keyword>
<proteinExistence type="predicted"/>
<organism evidence="3 4">
    <name type="scientific">Citricoccus muralis</name>
    <dbReference type="NCBI Taxonomy" id="169134"/>
    <lineage>
        <taxon>Bacteria</taxon>
        <taxon>Bacillati</taxon>
        <taxon>Actinomycetota</taxon>
        <taxon>Actinomycetes</taxon>
        <taxon>Micrococcales</taxon>
        <taxon>Micrococcaceae</taxon>
        <taxon>Citricoccus</taxon>
    </lineage>
</organism>
<name>A0A3D9LCB7_9MICC</name>
<dbReference type="PANTHER" id="PTHR14859:SF15">
    <property type="entry name" value="ENDONUCLEASE_EXONUCLEASE_PHOSPHATASE DOMAIN-CONTAINING PROTEIN"/>
    <property type="match status" value="1"/>
</dbReference>
<evidence type="ECO:0000313" key="3">
    <source>
        <dbReference type="EMBL" id="REE03510.1"/>
    </source>
</evidence>
<keyword evidence="3" id="KW-0378">Hydrolase</keyword>